<organism evidence="6 7">
    <name type="scientific">Pacificispira spongiicola</name>
    <dbReference type="NCBI Taxonomy" id="2729598"/>
    <lineage>
        <taxon>Bacteria</taxon>
        <taxon>Pseudomonadati</taxon>
        <taxon>Pseudomonadota</taxon>
        <taxon>Alphaproteobacteria</taxon>
        <taxon>Rhodospirillales</taxon>
        <taxon>Rhodospirillaceae</taxon>
        <taxon>Pacificispira</taxon>
    </lineage>
</organism>
<dbReference type="FunFam" id="1.10.287.1080:FF:000003">
    <property type="entry name" value="Nucleoside triphosphate pyrophosphohydrolase"/>
    <property type="match status" value="1"/>
</dbReference>
<dbReference type="FunFam" id="1.10.287.1080:FF:000001">
    <property type="entry name" value="Nucleoside triphosphate pyrophosphohydrolase"/>
    <property type="match status" value="1"/>
</dbReference>
<feature type="domain" description="NTP pyrophosphohydrolase MazG-like" evidence="5">
    <location>
        <begin position="30"/>
        <end position="103"/>
    </location>
</feature>
<dbReference type="EC" id="3.6.1.8" evidence="3"/>
<evidence type="ECO:0000313" key="7">
    <source>
        <dbReference type="Proteomes" id="UP000539372"/>
    </source>
</evidence>
<evidence type="ECO:0000256" key="4">
    <source>
        <dbReference type="ARBA" id="ARBA00074799"/>
    </source>
</evidence>
<evidence type="ECO:0000259" key="5">
    <source>
        <dbReference type="Pfam" id="PF03819"/>
    </source>
</evidence>
<dbReference type="GO" id="GO:0046076">
    <property type="term" value="P:dTTP catabolic process"/>
    <property type="evidence" value="ECO:0007669"/>
    <property type="project" value="TreeGrafter"/>
</dbReference>
<name>A0A7Y0E2D2_9PROT</name>
<dbReference type="CDD" id="cd11528">
    <property type="entry name" value="NTP-PPase_MazG_Nterm"/>
    <property type="match status" value="1"/>
</dbReference>
<dbReference type="NCBIfam" id="TIGR00444">
    <property type="entry name" value="mazG"/>
    <property type="match status" value="1"/>
</dbReference>
<keyword evidence="6" id="KW-0378">Hydrolase</keyword>
<dbReference type="GO" id="GO:0046061">
    <property type="term" value="P:dATP catabolic process"/>
    <property type="evidence" value="ECO:0007669"/>
    <property type="project" value="TreeGrafter"/>
</dbReference>
<dbReference type="InterPro" id="IPR048015">
    <property type="entry name" value="NTP-PPase_MazG-like_N"/>
</dbReference>
<dbReference type="EMBL" id="JABBNT010000005">
    <property type="protein sequence ID" value="NMM45970.1"/>
    <property type="molecule type" value="Genomic_DNA"/>
</dbReference>
<dbReference type="InterPro" id="IPR048011">
    <property type="entry name" value="NTP-PPase_MazG-like_C"/>
</dbReference>
<comment type="similarity">
    <text evidence="2">Belongs to the nucleoside triphosphate pyrophosphohydrolase family.</text>
</comment>
<dbReference type="AlphaFoldDB" id="A0A7Y0E2D2"/>
<comment type="caution">
    <text evidence="6">The sequence shown here is derived from an EMBL/GenBank/DDBJ whole genome shotgun (WGS) entry which is preliminary data.</text>
</comment>
<reference evidence="6 7" key="1">
    <citation type="submission" date="2020-04" db="EMBL/GenBank/DDBJ databases">
        <title>Rhodospirillaceae bacterium KN72 isolated from deep sea.</title>
        <authorList>
            <person name="Zhang D.-C."/>
        </authorList>
    </citation>
    <scope>NUCLEOTIDE SEQUENCE [LARGE SCALE GENOMIC DNA]</scope>
    <source>
        <strain evidence="6 7">KN72</strain>
    </source>
</reference>
<dbReference type="GO" id="GO:0046052">
    <property type="term" value="P:UTP catabolic process"/>
    <property type="evidence" value="ECO:0007669"/>
    <property type="project" value="TreeGrafter"/>
</dbReference>
<dbReference type="CDD" id="cd11529">
    <property type="entry name" value="NTP-PPase_MazG_Cterm"/>
    <property type="match status" value="1"/>
</dbReference>
<accession>A0A7Y0E2D2</accession>
<evidence type="ECO:0000256" key="3">
    <source>
        <dbReference type="ARBA" id="ARBA00066372"/>
    </source>
</evidence>
<dbReference type="Gene3D" id="1.10.287.1080">
    <property type="entry name" value="MazG-like"/>
    <property type="match status" value="2"/>
</dbReference>
<dbReference type="GO" id="GO:0046047">
    <property type="term" value="P:TTP catabolic process"/>
    <property type="evidence" value="ECO:0007669"/>
    <property type="project" value="TreeGrafter"/>
</dbReference>
<comment type="catalytic activity">
    <reaction evidence="1">
        <text>ATP + H2O = AMP + diphosphate + H(+)</text>
        <dbReference type="Rhea" id="RHEA:14245"/>
        <dbReference type="ChEBI" id="CHEBI:15377"/>
        <dbReference type="ChEBI" id="CHEBI:15378"/>
        <dbReference type="ChEBI" id="CHEBI:30616"/>
        <dbReference type="ChEBI" id="CHEBI:33019"/>
        <dbReference type="ChEBI" id="CHEBI:456215"/>
        <dbReference type="EC" id="3.6.1.8"/>
    </reaction>
</comment>
<keyword evidence="7" id="KW-1185">Reference proteome</keyword>
<evidence type="ECO:0000313" key="6">
    <source>
        <dbReference type="EMBL" id="NMM45970.1"/>
    </source>
</evidence>
<dbReference type="Pfam" id="PF03819">
    <property type="entry name" value="MazG"/>
    <property type="match status" value="2"/>
</dbReference>
<dbReference type="GO" id="GO:0047693">
    <property type="term" value="F:ATP diphosphatase activity"/>
    <property type="evidence" value="ECO:0007669"/>
    <property type="project" value="UniProtKB-EC"/>
</dbReference>
<dbReference type="SUPFAM" id="SSF101386">
    <property type="entry name" value="all-alpha NTP pyrophosphatases"/>
    <property type="match status" value="2"/>
</dbReference>
<dbReference type="GO" id="GO:0046081">
    <property type="term" value="P:dUTP catabolic process"/>
    <property type="evidence" value="ECO:0007669"/>
    <property type="project" value="TreeGrafter"/>
</dbReference>
<dbReference type="InterPro" id="IPR004518">
    <property type="entry name" value="MazG-like_dom"/>
</dbReference>
<proteinExistence type="inferred from homology"/>
<dbReference type="InterPro" id="IPR011551">
    <property type="entry name" value="NTP_PyrPHydrolase_MazG"/>
</dbReference>
<dbReference type="PANTHER" id="PTHR30522:SF0">
    <property type="entry name" value="NUCLEOSIDE TRIPHOSPHATE PYROPHOSPHOHYDROLASE"/>
    <property type="match status" value="1"/>
</dbReference>
<dbReference type="GO" id="GO:0006203">
    <property type="term" value="P:dGTP catabolic process"/>
    <property type="evidence" value="ECO:0007669"/>
    <property type="project" value="TreeGrafter"/>
</dbReference>
<dbReference type="GO" id="GO:0006950">
    <property type="term" value="P:response to stress"/>
    <property type="evidence" value="ECO:0007669"/>
    <property type="project" value="UniProtKB-ARBA"/>
</dbReference>
<evidence type="ECO:0000256" key="1">
    <source>
        <dbReference type="ARBA" id="ARBA00052141"/>
    </source>
</evidence>
<dbReference type="PANTHER" id="PTHR30522">
    <property type="entry name" value="NUCLEOSIDE TRIPHOSPHATE PYROPHOSPHOHYDROLASE"/>
    <property type="match status" value="1"/>
</dbReference>
<dbReference type="RefSeq" id="WP_169626370.1">
    <property type="nucleotide sequence ID" value="NZ_JABBNT010000005.1"/>
</dbReference>
<feature type="domain" description="NTP pyrophosphohydrolase MazG-like" evidence="5">
    <location>
        <begin position="171"/>
        <end position="229"/>
    </location>
</feature>
<protein>
    <recommendedName>
        <fullName evidence="4">Nucleoside triphosphate pyrophosphohydrolase</fullName>
        <ecNumber evidence="3">3.6.1.8</ecNumber>
    </recommendedName>
</protein>
<sequence length="266" mass="30061">MKDKRNIDRLLDIMAQLRTPVSGCPWDLEQNFASIAPYTIEEAYEVADAIARNDLTELRDELGDLLLQVVFHSRMAEEEGHFDFEQVAGAVSDKMIRRHPHVFGADGSDTPEKVKISWEAIKAEERATKQQDDSALSGVAVALPALSRAEKLSKRAARVGFTWAEASQVFRDLDEELDELRAEIDAGSNPDRLEDELGDVLFTVANLARMLDVDPEKALRRTNRKFEMRFRAMEQKFKDGGRDLKDCRLDEMDACWDSVKGVENAS</sequence>
<evidence type="ECO:0000256" key="2">
    <source>
        <dbReference type="ARBA" id="ARBA00061115"/>
    </source>
</evidence>
<dbReference type="Proteomes" id="UP000539372">
    <property type="component" value="Unassembled WGS sequence"/>
</dbReference>
<gene>
    <name evidence="6" type="primary">mazG</name>
    <name evidence="6" type="ORF">HH303_15845</name>
</gene>
<dbReference type="NCBIfam" id="NF007113">
    <property type="entry name" value="PRK09562.1"/>
    <property type="match status" value="1"/>
</dbReference>